<dbReference type="InterPro" id="IPR029751">
    <property type="entry name" value="Ribosomal_L25_dom"/>
</dbReference>
<accession>A0ABS1SMD6</accession>
<dbReference type="Pfam" id="PF14693">
    <property type="entry name" value="Ribosomal_TL5_C"/>
    <property type="match status" value="1"/>
</dbReference>
<keyword evidence="2 5" id="KW-0694">RNA-binding</keyword>
<comment type="caution">
    <text evidence="8">The sequence shown here is derived from an EMBL/GenBank/DDBJ whole genome shotgun (WGS) entry which is preliminary data.</text>
</comment>
<dbReference type="SUPFAM" id="SSF50715">
    <property type="entry name" value="Ribosomal protein L25-like"/>
    <property type="match status" value="1"/>
</dbReference>
<evidence type="ECO:0000313" key="9">
    <source>
        <dbReference type="Proteomes" id="UP001646141"/>
    </source>
</evidence>
<dbReference type="GO" id="GO:0005840">
    <property type="term" value="C:ribosome"/>
    <property type="evidence" value="ECO:0007669"/>
    <property type="project" value="UniProtKB-KW"/>
</dbReference>
<dbReference type="Gene3D" id="2.40.240.10">
    <property type="entry name" value="Ribosomal Protein L25, Chain P"/>
    <property type="match status" value="1"/>
</dbReference>
<dbReference type="EMBL" id="QYAD01000001">
    <property type="protein sequence ID" value="MBL3689154.1"/>
    <property type="molecule type" value="Genomic_DNA"/>
</dbReference>
<keyword evidence="3 5" id="KW-0689">Ribosomal protein</keyword>
<evidence type="ECO:0000256" key="2">
    <source>
        <dbReference type="ARBA" id="ARBA00022884"/>
    </source>
</evidence>
<dbReference type="NCBIfam" id="TIGR00731">
    <property type="entry name" value="bL25_bact_ctc"/>
    <property type="match status" value="1"/>
</dbReference>
<comment type="subunit">
    <text evidence="5">Part of the 50S ribosomal subunit; part of the 5S rRNA/L5/L18/L25 subcomplex. Contacts the 5S rRNA. Binds to the 5S rRNA independently of L5 and L18.</text>
</comment>
<dbReference type="InterPro" id="IPR020057">
    <property type="entry name" value="Ribosomal_bL25_b-dom"/>
</dbReference>
<keyword evidence="1 5" id="KW-0699">rRNA-binding</keyword>
<evidence type="ECO:0000259" key="6">
    <source>
        <dbReference type="Pfam" id="PF01386"/>
    </source>
</evidence>
<comment type="function">
    <text evidence="5">This is one of the proteins that binds to the 5S RNA in the ribosome where it forms part of the central protuberance.</text>
</comment>
<dbReference type="CDD" id="cd00495">
    <property type="entry name" value="Ribosomal_L25_TL5_CTC"/>
    <property type="match status" value="1"/>
</dbReference>
<proteinExistence type="inferred from homology"/>
<dbReference type="Proteomes" id="UP001646141">
    <property type="component" value="Unassembled WGS sequence"/>
</dbReference>
<dbReference type="InterPro" id="IPR020056">
    <property type="entry name" value="Rbsml_bL25/Gln-tRNA_synth_N"/>
</dbReference>
<comment type="similarity">
    <text evidence="5">Belongs to the bacterial ribosomal protein bL25 family. CTC subfamily.</text>
</comment>
<keyword evidence="9" id="KW-1185">Reference proteome</keyword>
<dbReference type="InterPro" id="IPR011035">
    <property type="entry name" value="Ribosomal_bL25/Gln-tRNA_synth"/>
</dbReference>
<dbReference type="NCBIfam" id="NF004131">
    <property type="entry name" value="PRK05618.2-1"/>
    <property type="match status" value="1"/>
</dbReference>
<dbReference type="Gene3D" id="2.170.120.20">
    <property type="entry name" value="Ribosomal protein L25, beta domain"/>
    <property type="match status" value="1"/>
</dbReference>
<dbReference type="PANTHER" id="PTHR33284:SF1">
    <property type="entry name" value="RIBOSOMAL PROTEIN L25_GLN-TRNA SYNTHETASE, ANTI-CODON-BINDING DOMAIN-CONTAINING PROTEIN"/>
    <property type="match status" value="1"/>
</dbReference>
<feature type="domain" description="Large ribosomal subunit protein bL25 L25" evidence="6">
    <location>
        <begin position="8"/>
        <end position="92"/>
    </location>
</feature>
<evidence type="ECO:0000313" key="8">
    <source>
        <dbReference type="EMBL" id="MBL3689154.1"/>
    </source>
</evidence>
<name>A0ABS1SMD6_9MICO</name>
<evidence type="ECO:0000256" key="3">
    <source>
        <dbReference type="ARBA" id="ARBA00022980"/>
    </source>
</evidence>
<dbReference type="Pfam" id="PF01386">
    <property type="entry name" value="Ribosomal_L25p"/>
    <property type="match status" value="1"/>
</dbReference>
<feature type="domain" description="Large ribosomal subunit protein bL25 beta" evidence="7">
    <location>
        <begin position="101"/>
        <end position="180"/>
    </location>
</feature>
<evidence type="ECO:0000256" key="4">
    <source>
        <dbReference type="ARBA" id="ARBA00023274"/>
    </source>
</evidence>
<dbReference type="PANTHER" id="PTHR33284">
    <property type="entry name" value="RIBOSOMAL PROTEIN L25/GLN-TRNA SYNTHETASE, ANTI-CODON-BINDING DOMAIN-CONTAINING PROTEIN"/>
    <property type="match status" value="1"/>
</dbReference>
<reference evidence="8 9" key="1">
    <citation type="submission" date="2018-09" db="EMBL/GenBank/DDBJ databases">
        <title>Comparative genomics of Leucobacter spp.</title>
        <authorList>
            <person name="Reis A.C."/>
            <person name="Kolvenbach B.A."/>
            <person name="Corvini P.F.X."/>
            <person name="Nunes O.C."/>
        </authorList>
    </citation>
    <scope>NUCLEOTIDE SEQUENCE [LARGE SCALE GENOMIC DNA]</scope>
    <source>
        <strain evidence="8 9">L-1</strain>
    </source>
</reference>
<dbReference type="InterPro" id="IPR037121">
    <property type="entry name" value="Ribosomal_bL25_C"/>
</dbReference>
<evidence type="ECO:0000256" key="1">
    <source>
        <dbReference type="ARBA" id="ARBA00022730"/>
    </source>
</evidence>
<evidence type="ECO:0000259" key="7">
    <source>
        <dbReference type="Pfam" id="PF14693"/>
    </source>
</evidence>
<keyword evidence="4 5" id="KW-0687">Ribonucleoprotein</keyword>
<dbReference type="InterPro" id="IPR020930">
    <property type="entry name" value="Ribosomal_uL5_bac-type"/>
</dbReference>
<sequence length="195" mass="20569">MMTDTNQLVASARESFGKGVARKLRAIGQTPAVIYGHGTDPVHISVETHPLSLIIRQANALIELDIEGKKQLVLVKDVQKDPVRQIIEHVDLVIVKKGETVEVEVPLHVTGEPFNGANALQELNTIRLSAPATSIPENVTVDVEGLEDGTQILAGAIELPKGASLLDAADALAVNIVAPRAASADEAEGEEAAAE</sequence>
<organism evidence="8 9">
    <name type="scientific">Leucobacter chromiireducens subsp. chromiireducens</name>
    <dbReference type="NCBI Taxonomy" id="660067"/>
    <lineage>
        <taxon>Bacteria</taxon>
        <taxon>Bacillati</taxon>
        <taxon>Actinomycetota</taxon>
        <taxon>Actinomycetes</taxon>
        <taxon>Micrococcales</taxon>
        <taxon>Microbacteriaceae</taxon>
        <taxon>Leucobacter</taxon>
    </lineage>
</organism>
<dbReference type="HAMAP" id="MF_01334">
    <property type="entry name" value="Ribosomal_bL25_CTC"/>
    <property type="match status" value="1"/>
</dbReference>
<evidence type="ECO:0000256" key="5">
    <source>
        <dbReference type="HAMAP-Rule" id="MF_01334"/>
    </source>
</evidence>
<protein>
    <recommendedName>
        <fullName evidence="5">Large ribosomal subunit protein bL25</fullName>
    </recommendedName>
    <alternativeName>
        <fullName evidence="5">General stress protein CTC</fullName>
    </alternativeName>
</protein>
<gene>
    <name evidence="5" type="primary">rplY</name>
    <name evidence="5" type="synonym">ctc</name>
    <name evidence="8" type="ORF">D3226_04155</name>
</gene>
<dbReference type="InterPro" id="IPR001021">
    <property type="entry name" value="Ribosomal_bL25_long"/>
</dbReference>